<proteinExistence type="predicted"/>
<accession>A0A5C3NL23</accession>
<feature type="compositionally biased region" description="Low complexity" evidence="2">
    <location>
        <begin position="720"/>
        <end position="737"/>
    </location>
</feature>
<dbReference type="OrthoDB" id="21648at2759"/>
<feature type="region of interest" description="Disordered" evidence="2">
    <location>
        <begin position="563"/>
        <end position="585"/>
    </location>
</feature>
<dbReference type="AlphaFoldDB" id="A0A5C3NL23"/>
<evidence type="ECO:0000313" key="3">
    <source>
        <dbReference type="EMBL" id="TFK57597.1"/>
    </source>
</evidence>
<dbReference type="STRING" id="5364.A0A5C3NL23"/>
<evidence type="ECO:0000313" key="4">
    <source>
        <dbReference type="Proteomes" id="UP000305948"/>
    </source>
</evidence>
<feature type="region of interest" description="Disordered" evidence="2">
    <location>
        <begin position="207"/>
        <end position="237"/>
    </location>
</feature>
<feature type="compositionally biased region" description="Polar residues" evidence="2">
    <location>
        <begin position="738"/>
        <end position="749"/>
    </location>
</feature>
<dbReference type="Proteomes" id="UP000305948">
    <property type="component" value="Unassembled WGS sequence"/>
</dbReference>
<sequence>MARATRSSVQQTELVPEAPPPVPTTTKSKQAAKKRKRAPGVAGQEEGQPAAKQPKTENAVDGEEESLATEIITGREDKELPFVGDVPLDPGDAEKILDILEMVDTQGLLDRVFPLPSDSTEPSTSSSSLSYSLRALLKESSKHPLRVLRTAIQHLFPISSHARGRPSTPAAQQLRFCNRALDLLNQASCHSVSIPLDIETIFPQESETSDAAQVHDESKPTKLSTVATRPKSPSRKRKYALLQRLPTGDWWTSLDSDFAAPQDGKELKDLATAHAELVAILPTPSTTYAPSTSTSDLSLRHPTIGTLFPRKPPGPKQLPPGPRYVTTGSFLDYGPYASFAPSFDQDGSEVGRDAMGQVLWNREVKRRLKARQKALLARLEQEARARAAVLPESESQPGGNAEHEPDAMEVEEAPKETRPSEDIEAALKSLLDSSEVDGVKSFVNTLELEKAVQELLHRNARALQRLEELQKERLGAEDGAFAQVEAGSEEWETAQAIMETLSALASLRPRTSNSPDVPLIPSEAVLQRLHRTLPINPSQGWYGTLQPARSSAVRDDTSLQIKAGASVPSATTPATSGANKASAPNTPASAYPGYYPYRAGYTYPTGQTGAYYPTAYAGAQGQANGSAYYGQYGQQAQYSYAGWYGYGAAGQQSGTTGQAAATAGAYPGYYGANPTAQTPQAQRAVANTVAKPHQQPTLTPSTPGYTVPTLPAHLRTTGNQATSPAPTTPQPATGTPSYQQLYSYPSTAR</sequence>
<name>A0A5C3NL23_9AGAM</name>
<feature type="coiled-coil region" evidence="1">
    <location>
        <begin position="452"/>
        <end position="479"/>
    </location>
</feature>
<organism evidence="3 4">
    <name type="scientific">Heliocybe sulcata</name>
    <dbReference type="NCBI Taxonomy" id="5364"/>
    <lineage>
        <taxon>Eukaryota</taxon>
        <taxon>Fungi</taxon>
        <taxon>Dikarya</taxon>
        <taxon>Basidiomycota</taxon>
        <taxon>Agaricomycotina</taxon>
        <taxon>Agaricomycetes</taxon>
        <taxon>Gloeophyllales</taxon>
        <taxon>Gloeophyllaceae</taxon>
        <taxon>Heliocybe</taxon>
    </lineage>
</organism>
<keyword evidence="4" id="KW-1185">Reference proteome</keyword>
<feature type="region of interest" description="Disordered" evidence="2">
    <location>
        <begin position="387"/>
        <end position="421"/>
    </location>
</feature>
<evidence type="ECO:0000256" key="1">
    <source>
        <dbReference type="SAM" id="Coils"/>
    </source>
</evidence>
<feature type="compositionally biased region" description="Basic and acidic residues" evidence="2">
    <location>
        <begin position="401"/>
        <end position="421"/>
    </location>
</feature>
<feature type="region of interest" description="Disordered" evidence="2">
    <location>
        <begin position="1"/>
        <end position="65"/>
    </location>
</feature>
<gene>
    <name evidence="3" type="ORF">OE88DRAFT_1651414</name>
</gene>
<feature type="region of interest" description="Disordered" evidence="2">
    <location>
        <begin position="712"/>
        <end position="749"/>
    </location>
</feature>
<protein>
    <submittedName>
        <fullName evidence="3">Uncharacterized protein</fullName>
    </submittedName>
</protein>
<evidence type="ECO:0000256" key="2">
    <source>
        <dbReference type="SAM" id="MobiDB-lite"/>
    </source>
</evidence>
<dbReference type="EMBL" id="ML213503">
    <property type="protein sequence ID" value="TFK57597.1"/>
    <property type="molecule type" value="Genomic_DNA"/>
</dbReference>
<reference evidence="3 4" key="1">
    <citation type="journal article" date="2019" name="Nat. Ecol. Evol.">
        <title>Megaphylogeny resolves global patterns of mushroom evolution.</title>
        <authorList>
            <person name="Varga T."/>
            <person name="Krizsan K."/>
            <person name="Foldi C."/>
            <person name="Dima B."/>
            <person name="Sanchez-Garcia M."/>
            <person name="Sanchez-Ramirez S."/>
            <person name="Szollosi G.J."/>
            <person name="Szarkandi J.G."/>
            <person name="Papp V."/>
            <person name="Albert L."/>
            <person name="Andreopoulos W."/>
            <person name="Angelini C."/>
            <person name="Antonin V."/>
            <person name="Barry K.W."/>
            <person name="Bougher N.L."/>
            <person name="Buchanan P."/>
            <person name="Buyck B."/>
            <person name="Bense V."/>
            <person name="Catcheside P."/>
            <person name="Chovatia M."/>
            <person name="Cooper J."/>
            <person name="Damon W."/>
            <person name="Desjardin D."/>
            <person name="Finy P."/>
            <person name="Geml J."/>
            <person name="Haridas S."/>
            <person name="Hughes K."/>
            <person name="Justo A."/>
            <person name="Karasinski D."/>
            <person name="Kautmanova I."/>
            <person name="Kiss B."/>
            <person name="Kocsube S."/>
            <person name="Kotiranta H."/>
            <person name="LaButti K.M."/>
            <person name="Lechner B.E."/>
            <person name="Liimatainen K."/>
            <person name="Lipzen A."/>
            <person name="Lukacs Z."/>
            <person name="Mihaltcheva S."/>
            <person name="Morgado L.N."/>
            <person name="Niskanen T."/>
            <person name="Noordeloos M.E."/>
            <person name="Ohm R.A."/>
            <person name="Ortiz-Santana B."/>
            <person name="Ovrebo C."/>
            <person name="Racz N."/>
            <person name="Riley R."/>
            <person name="Savchenko A."/>
            <person name="Shiryaev A."/>
            <person name="Soop K."/>
            <person name="Spirin V."/>
            <person name="Szebenyi C."/>
            <person name="Tomsovsky M."/>
            <person name="Tulloss R.E."/>
            <person name="Uehling J."/>
            <person name="Grigoriev I.V."/>
            <person name="Vagvolgyi C."/>
            <person name="Papp T."/>
            <person name="Martin F.M."/>
            <person name="Miettinen O."/>
            <person name="Hibbett D.S."/>
            <person name="Nagy L.G."/>
        </authorList>
    </citation>
    <scope>NUCLEOTIDE SEQUENCE [LARGE SCALE GENOMIC DNA]</scope>
    <source>
        <strain evidence="3 4">OMC1185</strain>
    </source>
</reference>
<feature type="compositionally biased region" description="Polar residues" evidence="2">
    <location>
        <begin position="568"/>
        <end position="585"/>
    </location>
</feature>
<keyword evidence="1" id="KW-0175">Coiled coil</keyword>
<feature type="compositionally biased region" description="Polar residues" evidence="2">
    <location>
        <begin position="1"/>
        <end position="11"/>
    </location>
</feature>